<dbReference type="PROSITE" id="PS50943">
    <property type="entry name" value="HTH_CROC1"/>
    <property type="match status" value="1"/>
</dbReference>
<comment type="caution">
    <text evidence="2">The sequence shown here is derived from an EMBL/GenBank/DDBJ whole genome shotgun (WGS) entry which is preliminary data.</text>
</comment>
<evidence type="ECO:0000313" key="2">
    <source>
        <dbReference type="EMBL" id="OUN41575.1"/>
    </source>
</evidence>
<accession>A0A1Y3U049</accession>
<dbReference type="Gene3D" id="1.10.260.40">
    <property type="entry name" value="lambda repressor-like DNA-binding domains"/>
    <property type="match status" value="1"/>
</dbReference>
<feature type="domain" description="HTH cro/C1-type" evidence="1">
    <location>
        <begin position="41"/>
        <end position="61"/>
    </location>
</feature>
<evidence type="ECO:0000313" key="3">
    <source>
        <dbReference type="Proteomes" id="UP000195455"/>
    </source>
</evidence>
<dbReference type="InterPro" id="IPR010982">
    <property type="entry name" value="Lambda_DNA-bd_dom_sf"/>
</dbReference>
<dbReference type="RefSeq" id="WP_087989666.1">
    <property type="nucleotide sequence ID" value="NZ_NFHM01000017.1"/>
</dbReference>
<name>A0A1Y3U049_9FIRM</name>
<dbReference type="EMBL" id="NFHM01000017">
    <property type="protein sequence ID" value="OUN41575.1"/>
    <property type="molecule type" value="Genomic_DNA"/>
</dbReference>
<organism evidence="2 3">
    <name type="scientific">Anaerotignum lactatifermentans</name>
    <dbReference type="NCBI Taxonomy" id="160404"/>
    <lineage>
        <taxon>Bacteria</taxon>
        <taxon>Bacillati</taxon>
        <taxon>Bacillota</taxon>
        <taxon>Clostridia</taxon>
        <taxon>Lachnospirales</taxon>
        <taxon>Anaerotignaceae</taxon>
        <taxon>Anaerotignum</taxon>
    </lineage>
</organism>
<protein>
    <submittedName>
        <fullName evidence="2">XRE family transcriptional regulator</fullName>
    </submittedName>
</protein>
<gene>
    <name evidence="2" type="ORF">B5G26_11035</name>
</gene>
<dbReference type="SUPFAM" id="SSF47413">
    <property type="entry name" value="lambda repressor-like DNA-binding domains"/>
    <property type="match status" value="1"/>
</dbReference>
<dbReference type="GO" id="GO:0003677">
    <property type="term" value="F:DNA binding"/>
    <property type="evidence" value="ECO:0007669"/>
    <property type="project" value="InterPro"/>
</dbReference>
<dbReference type="Proteomes" id="UP000195455">
    <property type="component" value="Unassembled WGS sequence"/>
</dbReference>
<dbReference type="Pfam" id="PF13443">
    <property type="entry name" value="HTH_26"/>
    <property type="match status" value="1"/>
</dbReference>
<proteinExistence type="predicted"/>
<dbReference type="AlphaFoldDB" id="A0A1Y3U049"/>
<evidence type="ECO:0000259" key="1">
    <source>
        <dbReference type="PROSITE" id="PS50943"/>
    </source>
</evidence>
<reference evidence="3" key="1">
    <citation type="submission" date="2017-04" db="EMBL/GenBank/DDBJ databases">
        <title>Function of individual gut microbiota members based on whole genome sequencing of pure cultures obtained from chicken caecum.</title>
        <authorList>
            <person name="Medvecky M."/>
            <person name="Cejkova D."/>
            <person name="Polansky O."/>
            <person name="Karasova D."/>
            <person name="Kubasova T."/>
            <person name="Cizek A."/>
            <person name="Rychlik I."/>
        </authorList>
    </citation>
    <scope>NUCLEOTIDE SEQUENCE [LARGE SCALE GENOMIC DNA]</scope>
    <source>
        <strain evidence="3">An75</strain>
    </source>
</reference>
<dbReference type="InterPro" id="IPR001387">
    <property type="entry name" value="Cro/C1-type_HTH"/>
</dbReference>
<sequence length="68" mass="7702">MKISYKKLWMLLIQKDISKVQLRKDLKIAAGTMSKLNKGEEVSLSVLLRICEYLNCDIGDICEAIQAS</sequence>